<sequence length="845" mass="93130">MSAQDLQDALEAPDVSATNEALFCIVADGVSADAASPAIIEAYLRTFCDSTHTFSKRRWVGIALCKMIQSSAQAVTYLKRPVQGLTGLGEVILTTAELEETKIVAGLIIREGLARGVKYLSFWPNDKIQNSAPHFPRDAGPRWMHEFQQFLETLVDVAVTERVHDVDLSYVVSLVASDGYKWKEPNDTPSVLLLQRQHLVIMSADPTLQKFQFVDIPLSHIQSVRRKRTALHDSQGQQTKLSPWDVVLKLKPGSWTYRVNASEHSGREFSMMLTSEENARECESAISDLGLPPMVSSGPIQMDRIPNGESEGESVAREAGDVEGHENPLTQPSFRTRAQGSSLRSSALDSRTKEQAPSSSAAVPSSNLPKISKRNDAHSAKSRRADPDAFDIPQDDELGPKLRAKRKRTKSVTYKEGETSEEESSGSEYASSKRRKTRSPPKRSQVPKAANSKTSEITAPKAKKSSKTRPTGAKIQAANPSKPSLLSKLISKPPSYISAGSTKPNSHPKAVLEDKENTISGRDCVSKLPVLPNTTRIHSGGSANVELLSSNSKPTPASPHAESTAISGHADPHRVNMEREMGEYEIEKNDPFNRPNSQKLTSFTRRLTGDGEPATDEAEMLVALAESIRLEQPARRSRSRTVKPAESEAPRKTRRSVDAIMQDSVLPGPPQPVEETQMIKTPFRPNNVGMDGDTLVEEDNELPQYHKETPVHFGSSPPPLDGSPSSHSSTSAEAEPRTDPPFPTSQAEEMDWEASLKPHQRSLHEQLLRVSSRVMRHVVDNETAVDDIAEMFARDGKHVLETLVDRHNSEFKSMSKDVEKKKGKMRKASEQLLQKLDQDRQALHG</sequence>
<dbReference type="OrthoDB" id="5374844at2759"/>
<feature type="compositionally biased region" description="Basic and acidic residues" evidence="1">
    <location>
        <begin position="836"/>
        <end position="845"/>
    </location>
</feature>
<feature type="compositionally biased region" description="Low complexity" evidence="1">
    <location>
        <begin position="356"/>
        <end position="366"/>
    </location>
</feature>
<keyword evidence="3" id="KW-1185">Reference proteome</keyword>
<feature type="compositionally biased region" description="Basic and acidic residues" evidence="1">
    <location>
        <begin position="373"/>
        <end position="387"/>
    </location>
</feature>
<feature type="compositionally biased region" description="Basic residues" evidence="1">
    <location>
        <begin position="432"/>
        <end position="441"/>
    </location>
</feature>
<name>A0A6G1J2E2_9PLEO</name>
<feature type="region of interest" description="Disordered" evidence="1">
    <location>
        <begin position="629"/>
        <end position="761"/>
    </location>
</feature>
<accession>A0A6G1J2E2</accession>
<dbReference type="AlphaFoldDB" id="A0A6G1J2E2"/>
<feature type="compositionally biased region" description="Low complexity" evidence="1">
    <location>
        <begin position="722"/>
        <end position="731"/>
    </location>
</feature>
<evidence type="ECO:0000313" key="2">
    <source>
        <dbReference type="EMBL" id="KAF2684682.1"/>
    </source>
</evidence>
<feature type="compositionally biased region" description="Polar residues" evidence="1">
    <location>
        <begin position="328"/>
        <end position="349"/>
    </location>
</feature>
<proteinExistence type="predicted"/>
<protein>
    <submittedName>
        <fullName evidence="2">Uncharacterized protein</fullName>
    </submittedName>
</protein>
<feature type="compositionally biased region" description="Basic and acidic residues" evidence="1">
    <location>
        <begin position="643"/>
        <end position="657"/>
    </location>
</feature>
<feature type="region of interest" description="Disordered" evidence="1">
    <location>
        <begin position="586"/>
        <end position="616"/>
    </location>
</feature>
<feature type="compositionally biased region" description="Low complexity" evidence="1">
    <location>
        <begin position="480"/>
        <end position="495"/>
    </location>
</feature>
<reference evidence="2" key="1">
    <citation type="journal article" date="2020" name="Stud. Mycol.">
        <title>101 Dothideomycetes genomes: a test case for predicting lifestyles and emergence of pathogens.</title>
        <authorList>
            <person name="Haridas S."/>
            <person name="Albert R."/>
            <person name="Binder M."/>
            <person name="Bloem J."/>
            <person name="Labutti K."/>
            <person name="Salamov A."/>
            <person name="Andreopoulos B."/>
            <person name="Baker S."/>
            <person name="Barry K."/>
            <person name="Bills G."/>
            <person name="Bluhm B."/>
            <person name="Cannon C."/>
            <person name="Castanera R."/>
            <person name="Culley D."/>
            <person name="Daum C."/>
            <person name="Ezra D."/>
            <person name="Gonzalez J."/>
            <person name="Henrissat B."/>
            <person name="Kuo A."/>
            <person name="Liang C."/>
            <person name="Lipzen A."/>
            <person name="Lutzoni F."/>
            <person name="Magnuson J."/>
            <person name="Mondo S."/>
            <person name="Nolan M."/>
            <person name="Ohm R."/>
            <person name="Pangilinan J."/>
            <person name="Park H.-J."/>
            <person name="Ramirez L."/>
            <person name="Alfaro M."/>
            <person name="Sun H."/>
            <person name="Tritt A."/>
            <person name="Yoshinaga Y."/>
            <person name="Zwiers L.-H."/>
            <person name="Turgeon B."/>
            <person name="Goodwin S."/>
            <person name="Spatafora J."/>
            <person name="Crous P."/>
            <person name="Grigoriev I."/>
        </authorList>
    </citation>
    <scope>NUCLEOTIDE SEQUENCE</scope>
    <source>
        <strain evidence="2">CBS 122367</strain>
    </source>
</reference>
<feature type="region of interest" description="Disordered" evidence="1">
    <location>
        <begin position="811"/>
        <end position="845"/>
    </location>
</feature>
<dbReference type="Proteomes" id="UP000799291">
    <property type="component" value="Unassembled WGS sequence"/>
</dbReference>
<evidence type="ECO:0000256" key="1">
    <source>
        <dbReference type="SAM" id="MobiDB-lite"/>
    </source>
</evidence>
<feature type="compositionally biased region" description="Basic and acidic residues" evidence="1">
    <location>
        <begin position="811"/>
        <end position="820"/>
    </location>
</feature>
<gene>
    <name evidence="2" type="ORF">K458DRAFT_365957</name>
</gene>
<dbReference type="EMBL" id="MU005580">
    <property type="protein sequence ID" value="KAF2684682.1"/>
    <property type="molecule type" value="Genomic_DNA"/>
</dbReference>
<feature type="compositionally biased region" description="Polar residues" evidence="1">
    <location>
        <begin position="594"/>
        <end position="605"/>
    </location>
</feature>
<organism evidence="2 3">
    <name type="scientific">Lentithecium fluviatile CBS 122367</name>
    <dbReference type="NCBI Taxonomy" id="1168545"/>
    <lineage>
        <taxon>Eukaryota</taxon>
        <taxon>Fungi</taxon>
        <taxon>Dikarya</taxon>
        <taxon>Ascomycota</taxon>
        <taxon>Pezizomycotina</taxon>
        <taxon>Dothideomycetes</taxon>
        <taxon>Pleosporomycetidae</taxon>
        <taxon>Pleosporales</taxon>
        <taxon>Massarineae</taxon>
        <taxon>Lentitheciaceae</taxon>
        <taxon>Lentithecium</taxon>
    </lineage>
</organism>
<feature type="region of interest" description="Disordered" evidence="1">
    <location>
        <begin position="532"/>
        <end position="573"/>
    </location>
</feature>
<evidence type="ECO:0000313" key="3">
    <source>
        <dbReference type="Proteomes" id="UP000799291"/>
    </source>
</evidence>
<feature type="compositionally biased region" description="Basic and acidic residues" evidence="1">
    <location>
        <begin position="314"/>
        <end position="326"/>
    </location>
</feature>
<feature type="region of interest" description="Disordered" evidence="1">
    <location>
        <begin position="289"/>
        <end position="517"/>
    </location>
</feature>